<keyword evidence="5" id="KW-0808">Transferase</keyword>
<evidence type="ECO:0000256" key="5">
    <source>
        <dbReference type="ARBA" id="ARBA00022679"/>
    </source>
</evidence>
<feature type="cross-link" description="Glycyl lysine isopeptide (Lys-Gly) (interchain with G-Cter in SUMO2)" evidence="14">
    <location>
        <position position="141"/>
    </location>
</feature>
<gene>
    <name evidence="17" type="primary">AURKB</name>
</gene>
<name>A0A2Y9T019_PHYMC</name>
<evidence type="ECO:0000256" key="7">
    <source>
        <dbReference type="ARBA" id="ARBA00022776"/>
    </source>
</evidence>
<keyword evidence="16" id="KW-1185">Reference proteome</keyword>
<dbReference type="InterPro" id="IPR030616">
    <property type="entry name" value="Aur-like"/>
</dbReference>
<dbReference type="FunFam" id="1.10.510.10:FF:000137">
    <property type="entry name" value="Aurora kinase A"/>
    <property type="match status" value="1"/>
</dbReference>
<keyword evidence="8 17" id="KW-0418">Kinase</keyword>
<dbReference type="GO" id="GO:0051301">
    <property type="term" value="P:cell division"/>
    <property type="evidence" value="ECO:0007669"/>
    <property type="project" value="UniProtKB-KW"/>
</dbReference>
<dbReference type="GO" id="GO:0005819">
    <property type="term" value="C:spindle"/>
    <property type="evidence" value="ECO:0007669"/>
    <property type="project" value="UniProtKB-SubCell"/>
</dbReference>
<dbReference type="SMART" id="SM00220">
    <property type="entry name" value="S_TKc"/>
    <property type="match status" value="1"/>
</dbReference>
<comment type="subcellular location">
    <subcellularLocation>
        <location evidence="1">Cytoplasm</location>
        <location evidence="1">Cytoskeleton</location>
        <location evidence="1">Spindle</location>
    </subcellularLocation>
</comment>
<keyword evidence="7" id="KW-0131">Cell cycle</keyword>
<protein>
    <recommendedName>
        <fullName evidence="2">non-specific serine/threonine protein kinase</fullName>
        <ecNumber evidence="2">2.7.11.1</ecNumber>
    </recommendedName>
</protein>
<dbReference type="InterPro" id="IPR008271">
    <property type="entry name" value="Ser/Thr_kinase_AS"/>
</dbReference>
<evidence type="ECO:0000256" key="1">
    <source>
        <dbReference type="ARBA" id="ARBA00004186"/>
    </source>
</evidence>
<dbReference type="RefSeq" id="XP_023983743.1">
    <property type="nucleotide sequence ID" value="XM_024127975.3"/>
</dbReference>
<evidence type="ECO:0000256" key="6">
    <source>
        <dbReference type="ARBA" id="ARBA00022741"/>
    </source>
</evidence>
<keyword evidence="4" id="KW-0132">Cell division</keyword>
<comment type="catalytic activity">
    <reaction evidence="10">
        <text>L-threonyl-[protein] + ATP = O-phospho-L-threonyl-[protein] + ADP + H(+)</text>
        <dbReference type="Rhea" id="RHEA:46608"/>
        <dbReference type="Rhea" id="RHEA-COMP:11060"/>
        <dbReference type="Rhea" id="RHEA-COMP:11605"/>
        <dbReference type="ChEBI" id="CHEBI:15378"/>
        <dbReference type="ChEBI" id="CHEBI:30013"/>
        <dbReference type="ChEBI" id="CHEBI:30616"/>
        <dbReference type="ChEBI" id="CHEBI:61977"/>
        <dbReference type="ChEBI" id="CHEBI:456216"/>
        <dbReference type="EC" id="2.7.11.1"/>
    </reaction>
</comment>
<feature type="domain" description="Protein kinase" evidence="15">
    <location>
        <begin position="1"/>
        <end position="266"/>
    </location>
</feature>
<dbReference type="PROSITE" id="PS00108">
    <property type="entry name" value="PROTEIN_KINASE_ST"/>
    <property type="match status" value="1"/>
</dbReference>
<keyword evidence="7" id="KW-0498">Mitosis</keyword>
<keyword evidence="6 13" id="KW-0547">Nucleotide-binding</keyword>
<evidence type="ECO:0000256" key="10">
    <source>
        <dbReference type="ARBA" id="ARBA00047899"/>
    </source>
</evidence>
<evidence type="ECO:0000259" key="15">
    <source>
        <dbReference type="PROSITE" id="PS50011"/>
    </source>
</evidence>
<dbReference type="Gene3D" id="1.10.510.10">
    <property type="entry name" value="Transferase(Phosphotransferase) domain 1"/>
    <property type="match status" value="1"/>
</dbReference>
<dbReference type="InterPro" id="IPR000719">
    <property type="entry name" value="Prot_kinase_dom"/>
</dbReference>
<evidence type="ECO:0000256" key="12">
    <source>
        <dbReference type="PIRSR" id="PIRSR630616-1"/>
    </source>
</evidence>
<dbReference type="InterPro" id="IPR011009">
    <property type="entry name" value="Kinase-like_dom_sf"/>
</dbReference>
<proteinExistence type="predicted"/>
<dbReference type="Pfam" id="PF00069">
    <property type="entry name" value="Pkinase"/>
    <property type="match status" value="1"/>
</dbReference>
<feature type="binding site" evidence="13">
    <location>
        <position position="157"/>
    </location>
    <ligand>
        <name>ATP</name>
        <dbReference type="ChEBI" id="CHEBI:30616"/>
    </ligand>
</feature>
<organism evidence="16 17">
    <name type="scientific">Physeter macrocephalus</name>
    <name type="common">Sperm whale</name>
    <name type="synonym">Physeter catodon</name>
    <dbReference type="NCBI Taxonomy" id="9755"/>
    <lineage>
        <taxon>Eukaryota</taxon>
        <taxon>Metazoa</taxon>
        <taxon>Chordata</taxon>
        <taxon>Craniata</taxon>
        <taxon>Vertebrata</taxon>
        <taxon>Euteleostomi</taxon>
        <taxon>Mammalia</taxon>
        <taxon>Eutheria</taxon>
        <taxon>Laurasiatheria</taxon>
        <taxon>Artiodactyla</taxon>
        <taxon>Whippomorpha</taxon>
        <taxon>Cetacea</taxon>
        <taxon>Odontoceti</taxon>
        <taxon>Physeteridae</taxon>
        <taxon>Physeter</taxon>
    </lineage>
</organism>
<evidence type="ECO:0000256" key="14">
    <source>
        <dbReference type="PIRSR" id="PIRSR630616-3"/>
    </source>
</evidence>
<evidence type="ECO:0000256" key="2">
    <source>
        <dbReference type="ARBA" id="ARBA00012513"/>
    </source>
</evidence>
<accession>A0A2Y9T019</accession>
<keyword evidence="3" id="KW-0723">Serine/threonine-protein kinase</keyword>
<evidence type="ECO:0000256" key="3">
    <source>
        <dbReference type="ARBA" id="ARBA00022527"/>
    </source>
</evidence>
<dbReference type="SUPFAM" id="SSF56112">
    <property type="entry name" value="Protein kinase-like (PK-like)"/>
    <property type="match status" value="1"/>
</dbReference>
<feature type="binding site" evidence="13">
    <location>
        <begin position="143"/>
        <end position="144"/>
    </location>
    <ligand>
        <name>ATP</name>
        <dbReference type="ChEBI" id="CHEBI:30616"/>
    </ligand>
</feature>
<evidence type="ECO:0000313" key="17">
    <source>
        <dbReference type="RefSeq" id="XP_023983743.1"/>
    </source>
</evidence>
<dbReference type="EC" id="2.7.11.1" evidence="2"/>
<dbReference type="CTD" id="9212"/>
<evidence type="ECO:0000313" key="16">
    <source>
        <dbReference type="Proteomes" id="UP000248484"/>
    </source>
</evidence>
<feature type="active site" description="Proton acceptor" evidence="12">
    <location>
        <position position="139"/>
    </location>
</feature>
<keyword evidence="9 13" id="KW-0067">ATP-binding</keyword>
<dbReference type="PROSITE" id="PS50011">
    <property type="entry name" value="PROTEIN_KINASE_DOM"/>
    <property type="match status" value="1"/>
</dbReference>
<dbReference type="Proteomes" id="UP000248484">
    <property type="component" value="Chromosome 14"/>
</dbReference>
<dbReference type="GO" id="GO:0004674">
    <property type="term" value="F:protein serine/threonine kinase activity"/>
    <property type="evidence" value="ECO:0007669"/>
    <property type="project" value="UniProtKB-KW"/>
</dbReference>
<dbReference type="GO" id="GO:0005524">
    <property type="term" value="F:ATP binding"/>
    <property type="evidence" value="ECO:0007669"/>
    <property type="project" value="UniProtKB-KW"/>
</dbReference>
<dbReference type="AlphaFoldDB" id="A0A2Y9T019"/>
<evidence type="ECO:0000256" key="11">
    <source>
        <dbReference type="ARBA" id="ARBA00048679"/>
    </source>
</evidence>
<evidence type="ECO:0000256" key="8">
    <source>
        <dbReference type="ARBA" id="ARBA00022777"/>
    </source>
</evidence>
<evidence type="ECO:0000256" key="9">
    <source>
        <dbReference type="ARBA" id="ARBA00022840"/>
    </source>
</evidence>
<sequence length="283" mass="31135">MGGVLSQWGQGGRFERTSAWARPGRFSCFPAAREVAVPQAPVPSPFPSKDGPEGERLPLALRQADGSVWPEHPAPESPPEGACYPICACPHEPLQCPAHSCPSPEGGGEQQWDPQLLNIMEELADALIYCHGKKVIHRDIKPENLLLGLQGELKIADFGWSVHAPSLRRKTMCGTLDYLPPEMIEGRTHNEKVDLWCIGVLCYELLVGNPPFESASHNETYRRIVKVDLKFPPSFPAGAQDLISKLLKHSPSERLPLAQVSAHPWVRAHSRRVLPPSALQSVP</sequence>
<comment type="catalytic activity">
    <reaction evidence="11">
        <text>L-seryl-[protein] + ATP = O-phospho-L-seryl-[protein] + ADP + H(+)</text>
        <dbReference type="Rhea" id="RHEA:17989"/>
        <dbReference type="Rhea" id="RHEA-COMP:9863"/>
        <dbReference type="Rhea" id="RHEA-COMP:11604"/>
        <dbReference type="ChEBI" id="CHEBI:15378"/>
        <dbReference type="ChEBI" id="CHEBI:29999"/>
        <dbReference type="ChEBI" id="CHEBI:30616"/>
        <dbReference type="ChEBI" id="CHEBI:83421"/>
        <dbReference type="ChEBI" id="CHEBI:456216"/>
        <dbReference type="EC" id="2.7.11.1"/>
    </reaction>
</comment>
<dbReference type="PANTHER" id="PTHR24350">
    <property type="entry name" value="SERINE/THREONINE-PROTEIN KINASE IAL-RELATED"/>
    <property type="match status" value="1"/>
</dbReference>
<reference evidence="17" key="1">
    <citation type="submission" date="2025-08" db="UniProtKB">
        <authorList>
            <consortium name="RefSeq"/>
        </authorList>
    </citation>
    <scope>IDENTIFICATION</scope>
    <source>
        <tissue evidence="17">Muscle</tissue>
    </source>
</reference>
<evidence type="ECO:0000256" key="13">
    <source>
        <dbReference type="PIRSR" id="PIRSR630616-2"/>
    </source>
</evidence>
<dbReference type="GeneID" id="102994228"/>
<evidence type="ECO:0000256" key="4">
    <source>
        <dbReference type="ARBA" id="ARBA00022618"/>
    </source>
</evidence>